<proteinExistence type="predicted"/>
<dbReference type="EMBL" id="JAGTTN010000002">
    <property type="protein sequence ID" value="MCC2032188.1"/>
    <property type="molecule type" value="Genomic_DNA"/>
</dbReference>
<evidence type="ECO:0000313" key="3">
    <source>
        <dbReference type="Proteomes" id="UP001139354"/>
    </source>
</evidence>
<organism evidence="2 3">
    <name type="scientific">Microbacterium allomyrinae</name>
    <dbReference type="NCBI Taxonomy" id="2830666"/>
    <lineage>
        <taxon>Bacteria</taxon>
        <taxon>Bacillati</taxon>
        <taxon>Actinomycetota</taxon>
        <taxon>Actinomycetes</taxon>
        <taxon>Micrococcales</taxon>
        <taxon>Microbacteriaceae</taxon>
        <taxon>Microbacterium</taxon>
    </lineage>
</organism>
<name>A0A9X1S3P8_9MICO</name>
<sequence>MGANLVGRTFSYRAHVPVLSQTEFDLLVYMSLTALDNDTPPLYFDSRESSALALGRIVPDAVAPDDPRCDEVDRERTAAFQRVKVAIQGLVALGAIERVRQGGNGHRAEFAIVLNVPVSQTTDEYRKRLRKPRRAAPRRGTADVPLTPVDNPGVRTTHRPPRGTSNDSLRGTSDVPVGVRPAYPSAVRPTYPLEGTTEEYQEHKRKNITNASTSPEPVDNSQRAS</sequence>
<feature type="compositionally biased region" description="Basic residues" evidence="1">
    <location>
        <begin position="127"/>
        <end position="137"/>
    </location>
</feature>
<dbReference type="AlphaFoldDB" id="A0A9X1S3P8"/>
<reference evidence="2" key="1">
    <citation type="submission" date="2021-04" db="EMBL/GenBank/DDBJ databases">
        <title>Microbacterium tenobrionis sp. nov. and Microbacterium allomyrinae sp. nov., isolated from larvae of Tenobrio molitor and Allomyrina dichotoma, respectively.</title>
        <authorList>
            <person name="Lee S.D."/>
        </authorList>
    </citation>
    <scope>NUCLEOTIDE SEQUENCE</scope>
    <source>
        <strain evidence="2">BWT-G7</strain>
    </source>
</reference>
<feature type="region of interest" description="Disordered" evidence="1">
    <location>
        <begin position="121"/>
        <end position="225"/>
    </location>
</feature>
<protein>
    <submittedName>
        <fullName evidence="2">Uncharacterized protein</fullName>
    </submittedName>
</protein>
<accession>A0A9X1S3P8</accession>
<evidence type="ECO:0000256" key="1">
    <source>
        <dbReference type="SAM" id="MobiDB-lite"/>
    </source>
</evidence>
<feature type="compositionally biased region" description="Polar residues" evidence="1">
    <location>
        <begin position="208"/>
        <end position="225"/>
    </location>
</feature>
<keyword evidence="3" id="KW-1185">Reference proteome</keyword>
<dbReference type="RefSeq" id="WP_229384100.1">
    <property type="nucleotide sequence ID" value="NZ_JAGTTN010000002.1"/>
</dbReference>
<dbReference type="Proteomes" id="UP001139354">
    <property type="component" value="Unassembled WGS sequence"/>
</dbReference>
<comment type="caution">
    <text evidence="2">The sequence shown here is derived from an EMBL/GenBank/DDBJ whole genome shotgun (WGS) entry which is preliminary data.</text>
</comment>
<evidence type="ECO:0000313" key="2">
    <source>
        <dbReference type="EMBL" id="MCC2032188.1"/>
    </source>
</evidence>
<gene>
    <name evidence="2" type="ORF">KEC57_08315</name>
</gene>